<dbReference type="Proteomes" id="UP001239111">
    <property type="component" value="Chromosome 3"/>
</dbReference>
<evidence type="ECO:0000313" key="2">
    <source>
        <dbReference type="Proteomes" id="UP001239111"/>
    </source>
</evidence>
<accession>A0ACC2NI51</accession>
<sequence length="140" mass="15929">MFTLPRFFKDKPTVVRISAMYPDRDPDSHFNHILPEIVGETKHCNTDHTALKTETNTKLQLQRPVGSSESTPGQSRVSGGPTKYKKRNIMDELMPKSVSRYLRKRLPPKEMPQTNKKPKLISSDSDSDEALRTDEPSTAF</sequence>
<protein>
    <submittedName>
        <fullName evidence="1">Uncharacterized protein</fullName>
    </submittedName>
</protein>
<dbReference type="EMBL" id="CM056743">
    <property type="protein sequence ID" value="KAJ8669927.1"/>
    <property type="molecule type" value="Genomic_DNA"/>
</dbReference>
<gene>
    <name evidence="1" type="ORF">QAD02_001186</name>
</gene>
<name>A0ACC2NI51_9HYME</name>
<keyword evidence="2" id="KW-1185">Reference proteome</keyword>
<evidence type="ECO:0000313" key="1">
    <source>
        <dbReference type="EMBL" id="KAJ8669927.1"/>
    </source>
</evidence>
<organism evidence="1 2">
    <name type="scientific">Eretmocerus hayati</name>
    <dbReference type="NCBI Taxonomy" id="131215"/>
    <lineage>
        <taxon>Eukaryota</taxon>
        <taxon>Metazoa</taxon>
        <taxon>Ecdysozoa</taxon>
        <taxon>Arthropoda</taxon>
        <taxon>Hexapoda</taxon>
        <taxon>Insecta</taxon>
        <taxon>Pterygota</taxon>
        <taxon>Neoptera</taxon>
        <taxon>Endopterygota</taxon>
        <taxon>Hymenoptera</taxon>
        <taxon>Apocrita</taxon>
        <taxon>Proctotrupomorpha</taxon>
        <taxon>Chalcidoidea</taxon>
        <taxon>Aphelinidae</taxon>
        <taxon>Aphelininae</taxon>
        <taxon>Eretmocerus</taxon>
    </lineage>
</organism>
<comment type="caution">
    <text evidence="1">The sequence shown here is derived from an EMBL/GenBank/DDBJ whole genome shotgun (WGS) entry which is preliminary data.</text>
</comment>
<proteinExistence type="predicted"/>
<reference evidence="1" key="1">
    <citation type="submission" date="2023-04" db="EMBL/GenBank/DDBJ databases">
        <title>A chromosome-level genome assembly of the parasitoid wasp Eretmocerus hayati.</title>
        <authorList>
            <person name="Zhong Y."/>
            <person name="Liu S."/>
            <person name="Liu Y."/>
        </authorList>
    </citation>
    <scope>NUCLEOTIDE SEQUENCE</scope>
    <source>
        <strain evidence="1">ZJU_SS_LIU_2023</strain>
    </source>
</reference>